<dbReference type="OrthoDB" id="6752799at2759"/>
<evidence type="ECO:0000259" key="9">
    <source>
        <dbReference type="Pfam" id="PF00155"/>
    </source>
</evidence>
<dbReference type="GO" id="GO:0030170">
    <property type="term" value="F:pyridoxal phosphate binding"/>
    <property type="evidence" value="ECO:0007669"/>
    <property type="project" value="InterPro"/>
</dbReference>
<comment type="subunit">
    <text evidence="3">Homodimer.</text>
</comment>
<dbReference type="Proteomes" id="UP000187203">
    <property type="component" value="Unassembled WGS sequence"/>
</dbReference>
<reference evidence="11" key="1">
    <citation type="submission" date="2013-09" db="EMBL/GenBank/DDBJ databases">
        <title>Corchorus olitorius genome sequencing.</title>
        <authorList>
            <person name="Alam M."/>
            <person name="Haque M.S."/>
            <person name="Islam M.S."/>
            <person name="Emdad E.M."/>
            <person name="Islam M.M."/>
            <person name="Ahmed B."/>
            <person name="Halim A."/>
            <person name="Hossen Q.M.M."/>
            <person name="Hossain M.Z."/>
            <person name="Ahmed R."/>
            <person name="Khan M.M."/>
            <person name="Islam R."/>
            <person name="Rashid M.M."/>
            <person name="Khan S.A."/>
            <person name="Rahman M.S."/>
            <person name="Alam M."/>
            <person name="Yahiya A.S."/>
            <person name="Khan M.S."/>
            <person name="Azam M.S."/>
            <person name="Haque T."/>
            <person name="Lashkar M.Z.H."/>
            <person name="Akhand A.I."/>
            <person name="Morshed G."/>
            <person name="Roy S."/>
            <person name="Uddin K.S."/>
            <person name="Rabeya T."/>
            <person name="Hossain A.S."/>
            <person name="Chowdhury A."/>
            <person name="Snigdha A.R."/>
            <person name="Mortoza M.S."/>
            <person name="Matin S.A."/>
            <person name="Hoque S.M.E."/>
            <person name="Islam M.K."/>
            <person name="Roy D.K."/>
            <person name="Haider R."/>
            <person name="Moosa M.M."/>
            <person name="Elias S.M."/>
            <person name="Hasan A.M."/>
            <person name="Jahan S."/>
            <person name="Shafiuddin M."/>
            <person name="Mahmood N."/>
            <person name="Shommy N.S."/>
        </authorList>
    </citation>
    <scope>NUCLEOTIDE SEQUENCE [LARGE SCALE GENOMIC DNA]</scope>
    <source>
        <strain evidence="11">cv. O-4</strain>
    </source>
</reference>
<name>A0A1R3KX88_9ROSI</name>
<dbReference type="InterPro" id="IPR000796">
    <property type="entry name" value="Asp_trans"/>
</dbReference>
<dbReference type="SUPFAM" id="SSF53383">
    <property type="entry name" value="PLP-dependent transferases"/>
    <property type="match status" value="1"/>
</dbReference>
<evidence type="ECO:0000256" key="7">
    <source>
        <dbReference type="ARBA" id="ARBA00049185"/>
    </source>
</evidence>
<dbReference type="GO" id="GO:0008483">
    <property type="term" value="F:transaminase activity"/>
    <property type="evidence" value="ECO:0007669"/>
    <property type="project" value="UniProtKB-KW"/>
</dbReference>
<sequence length="519" mass="56842">MENGNKRKIMEEEGGDDDIFPESGKDYKRLGDCFLSNYSNDWLGFSARVPDPSGTQEEPKTQITFDPSSKTLKGEVIDGNGQRRDFQVGVEIRSEDVQSAGFHSLSSSASTPSLTSSLPSAFSSVPFVQFARLRNKSLPNVSERIIAMAPSYHDSGLPQASEADKHKYYMPNNLAYAGGVFEKLHQMPFVQKSLPKKRRHDPNEGFVMSELLFGGESPVIKEERVATVQGLSETGTLRLGAAVIQKCFPSAKVLIPSPTSGKYKSIFNDAGVELSEYKYYDPKTGGLDFEGMISGIKEAREGSFIFLHGCAHYPTGIDPTPQQWKIIADVIQENNHIPYFHIAYQGLANGSLAGDAAAVRMFVAPGRGMEVFASQSYMIPGRYARAGASIGAFNVVCSLPDDAASINHAYTFAHHGFLVDEGEDPAEKNCLMGIELLASLSAKDGSGKKDWSIVVKQKGMFFFTGFNKAQCDNMKSKWDINFPEDGIINLEALPLTKMHMDYVANAIIDSYHNVGINAD</sequence>
<dbReference type="InterPro" id="IPR004839">
    <property type="entry name" value="Aminotransferase_I/II_large"/>
</dbReference>
<proteinExistence type="inferred from homology"/>
<keyword evidence="4 10" id="KW-0032">Aminotransferase</keyword>
<accession>A0A1R3KX88</accession>
<evidence type="ECO:0000256" key="4">
    <source>
        <dbReference type="ARBA" id="ARBA00022576"/>
    </source>
</evidence>
<feature type="region of interest" description="Disordered" evidence="8">
    <location>
        <begin position="1"/>
        <end position="22"/>
    </location>
</feature>
<evidence type="ECO:0000256" key="3">
    <source>
        <dbReference type="ARBA" id="ARBA00011738"/>
    </source>
</evidence>
<evidence type="ECO:0000256" key="5">
    <source>
        <dbReference type="ARBA" id="ARBA00022679"/>
    </source>
</evidence>
<dbReference type="EMBL" id="AWUE01010355">
    <property type="protein sequence ID" value="OMP11723.1"/>
    <property type="molecule type" value="Genomic_DNA"/>
</dbReference>
<dbReference type="Pfam" id="PF00155">
    <property type="entry name" value="Aminotran_1_2"/>
    <property type="match status" value="1"/>
</dbReference>
<dbReference type="PRINTS" id="PR00799">
    <property type="entry name" value="TRANSAMINASE"/>
</dbReference>
<dbReference type="InterPro" id="IPR015424">
    <property type="entry name" value="PyrdxlP-dep_Trfase"/>
</dbReference>
<evidence type="ECO:0000256" key="2">
    <source>
        <dbReference type="ARBA" id="ARBA00007441"/>
    </source>
</evidence>
<comment type="catalytic activity">
    <reaction evidence="7">
        <text>L-aspartate + 2-oxoglutarate = oxaloacetate + L-glutamate</text>
        <dbReference type="Rhea" id="RHEA:21824"/>
        <dbReference type="ChEBI" id="CHEBI:16452"/>
        <dbReference type="ChEBI" id="CHEBI:16810"/>
        <dbReference type="ChEBI" id="CHEBI:29985"/>
        <dbReference type="ChEBI" id="CHEBI:29991"/>
        <dbReference type="EC" id="2.6.1.1"/>
    </reaction>
</comment>
<dbReference type="AlphaFoldDB" id="A0A1R3KX88"/>
<dbReference type="PANTHER" id="PTHR11879:SF46">
    <property type="entry name" value="ASPARTATE AMINOTRANSFERASE, CYTOPLASMIC"/>
    <property type="match status" value="1"/>
</dbReference>
<comment type="similarity">
    <text evidence="2">Belongs to the class-I pyridoxal-phosphate-dependent aminotransferase family.</text>
</comment>
<comment type="caution">
    <text evidence="10">The sequence shown here is derived from an EMBL/GenBank/DDBJ whole genome shotgun (WGS) entry which is preliminary data.</text>
</comment>
<keyword evidence="6" id="KW-0663">Pyridoxal phosphate</keyword>
<dbReference type="PANTHER" id="PTHR11879">
    <property type="entry name" value="ASPARTATE AMINOTRANSFERASE"/>
    <property type="match status" value="1"/>
</dbReference>
<evidence type="ECO:0000256" key="6">
    <source>
        <dbReference type="ARBA" id="ARBA00022898"/>
    </source>
</evidence>
<evidence type="ECO:0000313" key="11">
    <source>
        <dbReference type="Proteomes" id="UP000187203"/>
    </source>
</evidence>
<feature type="compositionally biased region" description="Basic and acidic residues" evidence="8">
    <location>
        <begin position="1"/>
        <end position="11"/>
    </location>
</feature>
<evidence type="ECO:0000256" key="8">
    <source>
        <dbReference type="SAM" id="MobiDB-lite"/>
    </source>
</evidence>
<evidence type="ECO:0000256" key="1">
    <source>
        <dbReference type="ARBA" id="ARBA00001933"/>
    </source>
</evidence>
<evidence type="ECO:0000313" key="10">
    <source>
        <dbReference type="EMBL" id="OMP11723.1"/>
    </source>
</evidence>
<keyword evidence="11" id="KW-1185">Reference proteome</keyword>
<dbReference type="GO" id="GO:0006520">
    <property type="term" value="P:amino acid metabolic process"/>
    <property type="evidence" value="ECO:0007669"/>
    <property type="project" value="InterPro"/>
</dbReference>
<dbReference type="InterPro" id="IPR015421">
    <property type="entry name" value="PyrdxlP-dep_Trfase_major"/>
</dbReference>
<dbReference type="InterPro" id="IPR015422">
    <property type="entry name" value="PyrdxlP-dep_Trfase_small"/>
</dbReference>
<dbReference type="STRING" id="93759.A0A1R3KX88"/>
<gene>
    <name evidence="10" type="ORF">COLO4_03715</name>
</gene>
<organism evidence="10 11">
    <name type="scientific">Corchorus olitorius</name>
    <dbReference type="NCBI Taxonomy" id="93759"/>
    <lineage>
        <taxon>Eukaryota</taxon>
        <taxon>Viridiplantae</taxon>
        <taxon>Streptophyta</taxon>
        <taxon>Embryophyta</taxon>
        <taxon>Tracheophyta</taxon>
        <taxon>Spermatophyta</taxon>
        <taxon>Magnoliopsida</taxon>
        <taxon>eudicotyledons</taxon>
        <taxon>Gunneridae</taxon>
        <taxon>Pentapetalae</taxon>
        <taxon>rosids</taxon>
        <taxon>malvids</taxon>
        <taxon>Malvales</taxon>
        <taxon>Malvaceae</taxon>
        <taxon>Grewioideae</taxon>
        <taxon>Apeibeae</taxon>
        <taxon>Corchorus</taxon>
    </lineage>
</organism>
<feature type="domain" description="Aminotransferase class I/classII large" evidence="9">
    <location>
        <begin position="213"/>
        <end position="377"/>
    </location>
</feature>
<protein>
    <submittedName>
        <fullName evidence="10">Aspartate/other aminotransferase</fullName>
    </submittedName>
</protein>
<comment type="cofactor">
    <cofactor evidence="1">
        <name>pyridoxal 5'-phosphate</name>
        <dbReference type="ChEBI" id="CHEBI:597326"/>
    </cofactor>
</comment>
<dbReference type="Gene3D" id="3.90.1150.10">
    <property type="entry name" value="Aspartate Aminotransferase, domain 1"/>
    <property type="match status" value="1"/>
</dbReference>
<keyword evidence="5" id="KW-0808">Transferase</keyword>
<dbReference type="Gene3D" id="3.40.640.10">
    <property type="entry name" value="Type I PLP-dependent aspartate aminotransferase-like (Major domain)"/>
    <property type="match status" value="1"/>
</dbReference>